<keyword evidence="4" id="KW-1185">Reference proteome</keyword>
<evidence type="ECO:0000259" key="2">
    <source>
        <dbReference type="Pfam" id="PF13369"/>
    </source>
</evidence>
<dbReference type="Gene3D" id="1.25.40.10">
    <property type="entry name" value="Tetratricopeptide repeat domain"/>
    <property type="match status" value="1"/>
</dbReference>
<name>A0A3L8PZL1_9GAMM</name>
<dbReference type="InterPro" id="IPR032698">
    <property type="entry name" value="SirB1_N"/>
</dbReference>
<comment type="caution">
    <text evidence="3">The sequence shown here is derived from an EMBL/GenBank/DDBJ whole genome shotgun (WGS) entry which is preliminary data.</text>
</comment>
<accession>A0A3L8PZL1</accession>
<dbReference type="Pfam" id="PF13371">
    <property type="entry name" value="TPR_9"/>
    <property type="match status" value="1"/>
</dbReference>
<protein>
    <recommendedName>
        <fullName evidence="2">Protein SirB1 N-terminal domain-containing protein</fullName>
    </recommendedName>
</protein>
<dbReference type="SUPFAM" id="SSF48452">
    <property type="entry name" value="TPR-like"/>
    <property type="match status" value="1"/>
</dbReference>
<feature type="domain" description="Protein SirB1 N-terminal" evidence="2">
    <location>
        <begin position="48"/>
        <end position="177"/>
    </location>
</feature>
<evidence type="ECO:0000256" key="1">
    <source>
        <dbReference type="ARBA" id="ARBA00007100"/>
    </source>
</evidence>
<evidence type="ECO:0000313" key="3">
    <source>
        <dbReference type="EMBL" id="RLV60219.1"/>
    </source>
</evidence>
<dbReference type="InterPro" id="IPR011990">
    <property type="entry name" value="TPR-like_helical_dom_sf"/>
</dbReference>
<proteinExistence type="inferred from homology"/>
<organism evidence="3 4">
    <name type="scientific">Parashewanella curva</name>
    <dbReference type="NCBI Taxonomy" id="2338552"/>
    <lineage>
        <taxon>Bacteria</taxon>
        <taxon>Pseudomonadati</taxon>
        <taxon>Pseudomonadota</taxon>
        <taxon>Gammaproteobacteria</taxon>
        <taxon>Alteromonadales</taxon>
        <taxon>Shewanellaceae</taxon>
        <taxon>Parashewanella</taxon>
    </lineage>
</organism>
<evidence type="ECO:0000313" key="4">
    <source>
        <dbReference type="Proteomes" id="UP000281474"/>
    </source>
</evidence>
<dbReference type="Proteomes" id="UP000281474">
    <property type="component" value="Unassembled WGS sequence"/>
</dbReference>
<dbReference type="RefSeq" id="WP_121838506.1">
    <property type="nucleotide sequence ID" value="NZ_ML014768.1"/>
</dbReference>
<dbReference type="AlphaFoldDB" id="A0A3L8PZL1"/>
<reference evidence="3 4" key="1">
    <citation type="submission" date="2018-09" db="EMBL/GenBank/DDBJ databases">
        <title>Phylogeny of the Shewanellaceae, and recommendation for two new genera, Pseudoshewanella and Parashewanella.</title>
        <authorList>
            <person name="Wang G."/>
        </authorList>
    </citation>
    <scope>NUCLEOTIDE SEQUENCE [LARGE SCALE GENOMIC DNA]</scope>
    <source>
        <strain evidence="3 4">C51</strain>
    </source>
</reference>
<dbReference type="OrthoDB" id="232498at2"/>
<dbReference type="EMBL" id="QZEI01000019">
    <property type="protein sequence ID" value="RLV60219.1"/>
    <property type="molecule type" value="Genomic_DNA"/>
</dbReference>
<dbReference type="Pfam" id="PF13369">
    <property type="entry name" value="Transglut_core2"/>
    <property type="match status" value="1"/>
</dbReference>
<sequence length="262" mass="29795">MSNFCVTDEITLPGSLLRLSEHLGSSSYQASHWAWLELSGGVMSHYLMDQQHRFDSLLSWFYNDLRFCQRQNYFGAEAADLALTLTSKQGNSTTLGCLLMLLCQKLDLDASLLFLPGNAILRVKLNNKVHFINPLSGKAVDRKYMHSLVRGELGNHAKLSAKYFKPVKAKDLMSRQLHELKAGSIVSQKFEQALECCNLLLKWHPDDVQLNRERAFVAEQLGCIKMAAEDLQHFVENSPHDPLIELVKIQIKELNQHAETYH</sequence>
<comment type="similarity">
    <text evidence="1">Belongs to the UPF0162 family.</text>
</comment>
<gene>
    <name evidence="3" type="ORF">D5018_08115</name>
</gene>